<dbReference type="Proteomes" id="UP000002484">
    <property type="component" value="Chromosome"/>
</dbReference>
<evidence type="ECO:0000259" key="1">
    <source>
        <dbReference type="Pfam" id="PF12680"/>
    </source>
</evidence>
<keyword evidence="3" id="KW-1185">Reference proteome</keyword>
<dbReference type="RefSeq" id="WP_013425077.1">
    <property type="nucleotide sequence ID" value="NC_014666.1"/>
</dbReference>
<dbReference type="KEGG" id="fri:FraEuI1c_3953"/>
<dbReference type="SUPFAM" id="SSF54427">
    <property type="entry name" value="NTF2-like"/>
    <property type="match status" value="1"/>
</dbReference>
<dbReference type="InterPro" id="IPR037401">
    <property type="entry name" value="SnoaL-like"/>
</dbReference>
<dbReference type="STRING" id="298654.FraEuI1c_3953"/>
<feature type="domain" description="SnoaL-like" evidence="1">
    <location>
        <begin position="11"/>
        <end position="119"/>
    </location>
</feature>
<protein>
    <submittedName>
        <fullName evidence="2">Limonene-12-epoxide hydrolase</fullName>
    </submittedName>
</protein>
<dbReference type="eggNOG" id="COG3631">
    <property type="taxonomic scope" value="Bacteria"/>
</dbReference>
<dbReference type="AlphaFoldDB" id="E3J6N5"/>
<reference evidence="2 3" key="1">
    <citation type="submission" date="2010-10" db="EMBL/GenBank/DDBJ databases">
        <title>Complete sequence of Frankia sp. EuI1c.</title>
        <authorList>
            <consortium name="US DOE Joint Genome Institute"/>
            <person name="Lucas S."/>
            <person name="Copeland A."/>
            <person name="Lapidus A."/>
            <person name="Cheng J.-F."/>
            <person name="Bruce D."/>
            <person name="Goodwin L."/>
            <person name="Pitluck S."/>
            <person name="Chertkov O."/>
            <person name="Detter J.C."/>
            <person name="Han C."/>
            <person name="Tapia R."/>
            <person name="Land M."/>
            <person name="Hauser L."/>
            <person name="Jeffries C."/>
            <person name="Kyrpides N."/>
            <person name="Ivanova N."/>
            <person name="Mikhailova N."/>
            <person name="Beauchemin N."/>
            <person name="Sen A."/>
            <person name="Sur S.A."/>
            <person name="Gtari M."/>
            <person name="Wall L."/>
            <person name="Tisa L."/>
            <person name="Woyke T."/>
        </authorList>
    </citation>
    <scope>NUCLEOTIDE SEQUENCE [LARGE SCALE GENOMIC DNA]</scope>
    <source>
        <strain evidence="3">DSM 45817 / CECT 9037 / EuI1c</strain>
    </source>
</reference>
<dbReference type="OrthoDB" id="6657864at2"/>
<dbReference type="GO" id="GO:0016787">
    <property type="term" value="F:hydrolase activity"/>
    <property type="evidence" value="ECO:0007669"/>
    <property type="project" value="UniProtKB-KW"/>
</dbReference>
<dbReference type="InterPro" id="IPR032710">
    <property type="entry name" value="NTF2-like_dom_sf"/>
</dbReference>
<accession>E3J6N5</accession>
<dbReference type="PANTHER" id="PTHR41252">
    <property type="entry name" value="BLR2505 PROTEIN"/>
    <property type="match status" value="1"/>
</dbReference>
<gene>
    <name evidence="2" type="ordered locus">FraEuI1c_3953</name>
</gene>
<dbReference type="Pfam" id="PF12680">
    <property type="entry name" value="SnoaL_2"/>
    <property type="match status" value="1"/>
</dbReference>
<organism evidence="2 3">
    <name type="scientific">Pseudofrankia inefficax (strain DSM 45817 / CECT 9037 / DDB 130130 / EuI1c)</name>
    <name type="common">Frankia inefficax</name>
    <dbReference type="NCBI Taxonomy" id="298654"/>
    <lineage>
        <taxon>Bacteria</taxon>
        <taxon>Bacillati</taxon>
        <taxon>Actinomycetota</taxon>
        <taxon>Actinomycetes</taxon>
        <taxon>Frankiales</taxon>
        <taxon>Frankiaceae</taxon>
        <taxon>Pseudofrankia</taxon>
    </lineage>
</organism>
<name>E3J6N5_PSEI1</name>
<dbReference type="HOGENOM" id="CLU_107220_1_2_11"/>
<evidence type="ECO:0000313" key="3">
    <source>
        <dbReference type="Proteomes" id="UP000002484"/>
    </source>
</evidence>
<dbReference type="PANTHER" id="PTHR41252:SF1">
    <property type="entry name" value="BLR2505 PROTEIN"/>
    <property type="match status" value="1"/>
</dbReference>
<dbReference type="EMBL" id="CP002299">
    <property type="protein sequence ID" value="ADP81959.1"/>
    <property type="molecule type" value="Genomic_DNA"/>
</dbReference>
<evidence type="ECO:0000313" key="2">
    <source>
        <dbReference type="EMBL" id="ADP81959.1"/>
    </source>
</evidence>
<proteinExistence type="predicted"/>
<dbReference type="Gene3D" id="3.10.450.50">
    <property type="match status" value="1"/>
</dbReference>
<sequence>MSATETTRAVVAAYVAALGRGDLTALRASFAPKATWTIRGDLPVAGTWTGADEILDGFLAQVVATLDPEVAVTQTLHRIVADGEYAVAEWTSHARARSGAAYDNDYAVLFQVRDGLIVSVREYCDTSYMKRVLFEQ</sequence>
<keyword evidence="2" id="KW-0378">Hydrolase</keyword>
<dbReference type="InParanoid" id="E3J6N5"/>